<comment type="caution">
    <text evidence="1">The sequence shown here is derived from an EMBL/GenBank/DDBJ whole genome shotgun (WGS) entry which is preliminary data.</text>
</comment>
<sequence length="334" mass="37096">MSEKVVRSRTQHGFHRGVAHDHEITTINMDEHPVHVDRMHSQVRAGAEVRQAETHGQPVHINSEHRRTQVHARNPAQTNRVNVGLQQIEQNVLGHEDPDEDHGDDEGLDDGEMHSDGGHFGDPPGSIPVRSHGTTQLTLSYQGEVYVFDTVPPEKVQAVLLLLGGREVPLGIPGGGIPGHYIKVVSDAPVRMNLPHRLASLTRFREKRKDRSFYKRVRYTVRKEVAQRMHRHKGRFASTKVPEAEKLKLQGDTSQEHGSLSGPNSSQPEVLCGHCGTGEHSTPMMRRGPSGPRTLCNACGLMWANKGMLRDLSKAPSGIFAQTDHPHNQLAENF</sequence>
<accession>A0ACC2C6N2</accession>
<evidence type="ECO:0000313" key="2">
    <source>
        <dbReference type="Proteomes" id="UP001162992"/>
    </source>
</evidence>
<dbReference type="Proteomes" id="UP001162992">
    <property type="component" value="Chromosome 11"/>
</dbReference>
<evidence type="ECO:0000313" key="1">
    <source>
        <dbReference type="EMBL" id="KAJ7537703.1"/>
    </source>
</evidence>
<organism evidence="1 2">
    <name type="scientific">Diphasiastrum complanatum</name>
    <name type="common">Issler's clubmoss</name>
    <name type="synonym">Lycopodium complanatum</name>
    <dbReference type="NCBI Taxonomy" id="34168"/>
    <lineage>
        <taxon>Eukaryota</taxon>
        <taxon>Viridiplantae</taxon>
        <taxon>Streptophyta</taxon>
        <taxon>Embryophyta</taxon>
        <taxon>Tracheophyta</taxon>
        <taxon>Lycopodiopsida</taxon>
        <taxon>Lycopodiales</taxon>
        <taxon>Lycopodiaceae</taxon>
        <taxon>Lycopodioideae</taxon>
        <taxon>Diphasiastrum</taxon>
    </lineage>
</organism>
<proteinExistence type="predicted"/>
<protein>
    <submittedName>
        <fullName evidence="1">Uncharacterized protein</fullName>
    </submittedName>
</protein>
<name>A0ACC2C6N2_DIPCM</name>
<dbReference type="EMBL" id="CM055102">
    <property type="protein sequence ID" value="KAJ7537703.1"/>
    <property type="molecule type" value="Genomic_DNA"/>
</dbReference>
<reference evidence="2" key="1">
    <citation type="journal article" date="2024" name="Proc. Natl. Acad. Sci. U.S.A.">
        <title>Extraordinary preservation of gene collinearity over three hundred million years revealed in homosporous lycophytes.</title>
        <authorList>
            <person name="Li C."/>
            <person name="Wickell D."/>
            <person name="Kuo L.Y."/>
            <person name="Chen X."/>
            <person name="Nie B."/>
            <person name="Liao X."/>
            <person name="Peng D."/>
            <person name="Ji J."/>
            <person name="Jenkins J."/>
            <person name="Williams M."/>
            <person name="Shu S."/>
            <person name="Plott C."/>
            <person name="Barry K."/>
            <person name="Rajasekar S."/>
            <person name="Grimwood J."/>
            <person name="Han X."/>
            <person name="Sun S."/>
            <person name="Hou Z."/>
            <person name="He W."/>
            <person name="Dai G."/>
            <person name="Sun C."/>
            <person name="Schmutz J."/>
            <person name="Leebens-Mack J.H."/>
            <person name="Li F.W."/>
            <person name="Wang L."/>
        </authorList>
    </citation>
    <scope>NUCLEOTIDE SEQUENCE [LARGE SCALE GENOMIC DNA]</scope>
    <source>
        <strain evidence="2">cv. PW_Plant_1</strain>
    </source>
</reference>
<gene>
    <name evidence="1" type="ORF">O6H91_11G018000</name>
</gene>
<keyword evidence="2" id="KW-1185">Reference proteome</keyword>